<evidence type="ECO:0000256" key="1">
    <source>
        <dbReference type="SAM" id="MobiDB-lite"/>
    </source>
</evidence>
<feature type="compositionally biased region" description="Low complexity" evidence="1">
    <location>
        <begin position="23"/>
        <end position="61"/>
    </location>
</feature>
<dbReference type="HOGENOM" id="CLU_2920626_0_0_11"/>
<feature type="compositionally biased region" description="Basic and acidic residues" evidence="1">
    <location>
        <begin position="7"/>
        <end position="17"/>
    </location>
</feature>
<accession>S5UTF9</accession>
<dbReference type="EMBL" id="CP006259">
    <property type="protein sequence ID" value="AGS69141.1"/>
    <property type="molecule type" value="Genomic_DNA"/>
</dbReference>
<evidence type="ECO:0000313" key="3">
    <source>
        <dbReference type="Proteomes" id="UP000015423"/>
    </source>
</evidence>
<reference evidence="3" key="1">
    <citation type="submission" date="2012-10" db="EMBL/GenBank/DDBJ databases">
        <title>The complete genome sequence of Streptomyces collinus Tu 365.</title>
        <authorList>
            <person name="Ruckert C."/>
            <person name="Szczepanowski R."/>
            <person name="Goesmann A."/>
            <person name="Pross E.K."/>
            <person name="Musiol E.M."/>
            <person name="Blin K."/>
            <person name="Wohlleben W."/>
            <person name="Puhler A."/>
            <person name="Weber T."/>
            <person name="Kalinowski J."/>
        </authorList>
    </citation>
    <scope>NUCLEOTIDE SEQUENCE [LARGE SCALE GENOMIC DNA]</scope>
    <source>
        <strain evidence="3">DSM 40733 / Tue 365</strain>
    </source>
</reference>
<name>S5UTF9_STRC3</name>
<dbReference type="STRING" id="1214242.B446_11595"/>
<keyword evidence="3" id="KW-1185">Reference proteome</keyword>
<dbReference type="Proteomes" id="UP000015423">
    <property type="component" value="Chromosome"/>
</dbReference>
<gene>
    <name evidence="2" type="ORF">B446_11595</name>
</gene>
<sequence>MRARRLGPGDEVRRGQEEQAACPAGAGDRAGVAVAGPGLAPVPVGPVHAGPVPVGPVRLTV</sequence>
<evidence type="ECO:0000313" key="2">
    <source>
        <dbReference type="EMBL" id="AGS69141.1"/>
    </source>
</evidence>
<dbReference type="KEGG" id="sci:B446_11595"/>
<feature type="region of interest" description="Disordered" evidence="1">
    <location>
        <begin position="1"/>
        <end position="61"/>
    </location>
</feature>
<reference evidence="2 3" key="2">
    <citation type="journal article" date="2013" name="J. Biotechnol.">
        <title>Complete genome sequence of the kirromycin producer Streptomyces collinus Tu 365 consisting of a linear chromosome and two linear plasmids.</title>
        <authorList>
            <person name="Ruckert C."/>
            <person name="Szczepanowski R."/>
            <person name="Albersmeier A."/>
            <person name="Goesmann A."/>
            <person name="Iftime D."/>
            <person name="Musiol E.M."/>
            <person name="Blin K."/>
            <person name="Wohlleben W."/>
            <person name="Puhler A."/>
            <person name="Kalinowski J."/>
            <person name="Weber T."/>
        </authorList>
    </citation>
    <scope>NUCLEOTIDE SEQUENCE [LARGE SCALE GENOMIC DNA]</scope>
    <source>
        <strain evidence="3">DSM 40733 / Tue 365</strain>
    </source>
</reference>
<protein>
    <submittedName>
        <fullName evidence="2">Uncharacterized protein</fullName>
    </submittedName>
</protein>
<dbReference type="AlphaFoldDB" id="S5UTF9"/>
<proteinExistence type="predicted"/>
<organism evidence="2 3">
    <name type="scientific">Streptomyces collinus (strain DSM 40733 / Tue 365)</name>
    <dbReference type="NCBI Taxonomy" id="1214242"/>
    <lineage>
        <taxon>Bacteria</taxon>
        <taxon>Bacillati</taxon>
        <taxon>Actinomycetota</taxon>
        <taxon>Actinomycetes</taxon>
        <taxon>Kitasatosporales</taxon>
        <taxon>Streptomycetaceae</taxon>
        <taxon>Streptomyces</taxon>
    </lineage>
</organism>